<protein>
    <submittedName>
        <fullName evidence="2">Uncharacterized protein</fullName>
    </submittedName>
</protein>
<gene>
    <name evidence="2" type="ORF">AUQ44_15900</name>
</gene>
<reference evidence="3" key="1">
    <citation type="submission" date="2015-12" db="EMBL/GenBank/DDBJ databases">
        <authorList>
            <person name="Tarr C.L."/>
            <person name="Gladney L.M."/>
        </authorList>
    </citation>
    <scope>NUCLEOTIDE SEQUENCE [LARGE SCALE GENOMIC DNA]</scope>
    <source>
        <strain evidence="3">2756-81</strain>
    </source>
</reference>
<dbReference type="Proteomes" id="UP000075349">
    <property type="component" value="Unassembled WGS sequence"/>
</dbReference>
<proteinExistence type="predicted"/>
<evidence type="ECO:0000313" key="2">
    <source>
        <dbReference type="EMBL" id="KYN26471.1"/>
    </source>
</evidence>
<name>A0A151JKZ8_9VIBR</name>
<evidence type="ECO:0000256" key="1">
    <source>
        <dbReference type="SAM" id="MobiDB-lite"/>
    </source>
</evidence>
<dbReference type="Gene3D" id="2.60.40.2030">
    <property type="match status" value="1"/>
</dbReference>
<dbReference type="SUPFAM" id="SSF141072">
    <property type="entry name" value="CalX-like"/>
    <property type="match status" value="1"/>
</dbReference>
<organism evidence="2 3">
    <name type="scientific">Vibrio cidicii</name>
    <dbReference type="NCBI Taxonomy" id="1763883"/>
    <lineage>
        <taxon>Bacteria</taxon>
        <taxon>Pseudomonadati</taxon>
        <taxon>Pseudomonadota</taxon>
        <taxon>Gammaproteobacteria</taxon>
        <taxon>Vibrionales</taxon>
        <taxon>Vibrionaceae</taxon>
        <taxon>Vibrio</taxon>
    </lineage>
</organism>
<accession>A0A151JKZ8</accession>
<comment type="caution">
    <text evidence="2">The sequence shown here is derived from an EMBL/GenBank/DDBJ whole genome shotgun (WGS) entry which is preliminary data.</text>
</comment>
<sequence>MAVNGDGTFDVAIPAGDTTSASRPKPPDDGVYEGDETFTLSGQTATQTTAMTGTATIKDDGSVTPPDGRQATIAQRYPLSAAQRYRKATAPRLTSA</sequence>
<dbReference type="AlphaFoldDB" id="A0A151JKZ8"/>
<dbReference type="EMBL" id="LOMK01000001">
    <property type="protein sequence ID" value="KYN26471.1"/>
    <property type="molecule type" value="Genomic_DNA"/>
</dbReference>
<evidence type="ECO:0000313" key="3">
    <source>
        <dbReference type="Proteomes" id="UP000075349"/>
    </source>
</evidence>
<dbReference type="InterPro" id="IPR038081">
    <property type="entry name" value="CalX-like_sf"/>
</dbReference>
<feature type="region of interest" description="Disordered" evidence="1">
    <location>
        <begin position="1"/>
        <end position="36"/>
    </location>
</feature>